<dbReference type="AlphaFoldDB" id="A0A6B2NT98"/>
<dbReference type="PANTHER" id="PTHR38340:SF1">
    <property type="entry name" value="S-LAYER PROTEIN"/>
    <property type="match status" value="1"/>
</dbReference>
<dbReference type="GO" id="GO:0005576">
    <property type="term" value="C:extracellular region"/>
    <property type="evidence" value="ECO:0007669"/>
    <property type="project" value="UniProtKB-SubCell"/>
</dbReference>
<dbReference type="InterPro" id="IPR050557">
    <property type="entry name" value="RTX_toxin/Mannuronan_C5-epim"/>
</dbReference>
<dbReference type="EMBL" id="JAAGOX010000025">
    <property type="protein sequence ID" value="NDW46330.1"/>
    <property type="molecule type" value="Genomic_DNA"/>
</dbReference>
<dbReference type="InterPro" id="IPR011049">
    <property type="entry name" value="Serralysin-like_metalloprot_C"/>
</dbReference>
<evidence type="ECO:0000256" key="1">
    <source>
        <dbReference type="ARBA" id="ARBA00004613"/>
    </source>
</evidence>
<protein>
    <recommendedName>
        <fullName evidence="4">Calcium-binding protein</fullName>
    </recommendedName>
</protein>
<organism evidence="3">
    <name type="scientific">Ruegeria sp. PrR005</name>
    <dbReference type="NCBI Taxonomy" id="2706882"/>
    <lineage>
        <taxon>Bacteria</taxon>
        <taxon>Pseudomonadati</taxon>
        <taxon>Pseudomonadota</taxon>
        <taxon>Alphaproteobacteria</taxon>
        <taxon>Rhodobacterales</taxon>
        <taxon>Roseobacteraceae</taxon>
        <taxon>Ruegeria</taxon>
    </lineage>
</organism>
<dbReference type="PROSITE" id="PS00330">
    <property type="entry name" value="HEMOLYSIN_CALCIUM"/>
    <property type="match status" value="1"/>
</dbReference>
<gene>
    <name evidence="3" type="ORF">G0P99_15305</name>
</gene>
<evidence type="ECO:0000313" key="3">
    <source>
        <dbReference type="EMBL" id="NDW46330.1"/>
    </source>
</evidence>
<dbReference type="PRINTS" id="PR00313">
    <property type="entry name" value="CABNDNGRPT"/>
</dbReference>
<evidence type="ECO:0008006" key="4">
    <source>
        <dbReference type="Google" id="ProtNLM"/>
    </source>
</evidence>
<dbReference type="InterPro" id="IPR017853">
    <property type="entry name" value="GH"/>
</dbReference>
<dbReference type="InterPro" id="IPR001343">
    <property type="entry name" value="Hemolysn_Ca-bd"/>
</dbReference>
<proteinExistence type="predicted"/>
<dbReference type="SUPFAM" id="SSF51120">
    <property type="entry name" value="beta-Roll"/>
    <property type="match status" value="2"/>
</dbReference>
<dbReference type="Pfam" id="PF00353">
    <property type="entry name" value="HemolysinCabind"/>
    <property type="match status" value="6"/>
</dbReference>
<dbReference type="RefSeq" id="WP_164131330.1">
    <property type="nucleotide sequence ID" value="NZ_JAAGOX010000025.1"/>
</dbReference>
<sequence>MRLSISEDEKFSEKKITSELFGTNFVTTYDFEFVNSEENIQALRGLGVKTLRFPGGSVTEQDFTEAAVRTGDWNASSYINDDGHVKSLISLNDFFSVASELATDVQLVIPTRIAFAQTAGQALAVGNYGSRTELDPGYFERLRNFVEAAMHEAHIKGVRISRFEIGNEFWGSGEMSAGEYGYLAAEISSFLGREFEDIDIIVQVASSANMYSPNSSRTVWLEPEEHGDYDIYIPSEVDLRNGLPEGWVTATMPGFGSARSQTTSIAAAIRDDPFAAEAIDGIVDHTYFSGGFAGIDSAKDYALRNIYSIFTRESGIRNPEYHISEWSARNPHFTNQSDNVGNANGLQYAHTTIEAFFELASNGIDGASFWPLTFGNPSIGSRVLIDTSDGDLTFGGVAFQWLSESVEGLVPMFDFEVNDQIDLHGFGNGSRLTIFVAERSGENRFNELGRGVTIDLGMFDVGERYLMLVSRLNSSDGSPDNVKSDPVVTIENGSVQGGDLVIELSSWEILRVELWAVTERDDVIRASDVDDVFEGLSGNDYLEGMGGRDLIDGGAGNDTVLGGGDEDSIWGGGGNDELLGNDGADRIHGGSGWDTIRGGLGDDQILGNSGDDFLFGEEGSDSISLGKGADVAWGGSGDDTFMLSVDAVWSEGFFASNVSPSEFSPSEERVSVDGMNRFFDVVFGGAGVDQIKLTNGDDAYFLHDDFSNVISGLDSSSPISRLTDVEVIDAGGGNDLIDLTSHYLPGIEGLEVHGGTGNDTLWGSVAGEMLSGGNGNDIVFGGAGRDSLFGGEGSDVFVFTETSGESVLFDFDPFEDRLVFLNGSDCHFLRSSLSLVGDYIEIDYAAEQDGTVEGQLKISVSNSTKQSVMEVGINRVEIDFALPPEDWFG</sequence>
<dbReference type="InterPro" id="IPR018511">
    <property type="entry name" value="Hemolysin-typ_Ca-bd_CS"/>
</dbReference>
<comment type="caution">
    <text evidence="3">The sequence shown here is derived from an EMBL/GenBank/DDBJ whole genome shotgun (WGS) entry which is preliminary data.</text>
</comment>
<reference evidence="3" key="1">
    <citation type="submission" date="2020-02" db="EMBL/GenBank/DDBJ databases">
        <title>Delineation of the pyrene-degrading pathway in Roseobacter clade bacteria by genomic analysis.</title>
        <authorList>
            <person name="Zhou H."/>
            <person name="Wang H."/>
        </authorList>
    </citation>
    <scope>NUCLEOTIDE SEQUENCE</scope>
    <source>
        <strain evidence="3">PrR005</strain>
    </source>
</reference>
<dbReference type="PANTHER" id="PTHR38340">
    <property type="entry name" value="S-LAYER PROTEIN"/>
    <property type="match status" value="1"/>
</dbReference>
<name>A0A6B2NT98_9RHOB</name>
<evidence type="ECO:0000256" key="2">
    <source>
        <dbReference type="ARBA" id="ARBA00022525"/>
    </source>
</evidence>
<dbReference type="Gene3D" id="2.150.10.10">
    <property type="entry name" value="Serralysin-like metalloprotease, C-terminal"/>
    <property type="match status" value="3"/>
</dbReference>
<accession>A0A6B2NT98</accession>
<comment type="subcellular location">
    <subcellularLocation>
        <location evidence="1">Secreted</location>
    </subcellularLocation>
</comment>
<keyword evidence="2" id="KW-0964">Secreted</keyword>
<dbReference type="SUPFAM" id="SSF51445">
    <property type="entry name" value="(Trans)glycosidases"/>
    <property type="match status" value="1"/>
</dbReference>
<dbReference type="Gene3D" id="3.20.20.80">
    <property type="entry name" value="Glycosidases"/>
    <property type="match status" value="1"/>
</dbReference>
<dbReference type="GO" id="GO:0005509">
    <property type="term" value="F:calcium ion binding"/>
    <property type="evidence" value="ECO:0007669"/>
    <property type="project" value="InterPro"/>
</dbReference>